<reference evidence="2 3" key="2">
    <citation type="submission" date="2024-07" db="EMBL/GenBank/DDBJ databases">
        <authorList>
            <person name="Akdeniz Z."/>
        </authorList>
    </citation>
    <scope>NUCLEOTIDE SEQUENCE [LARGE SCALE GENOMIC DNA]</scope>
</reference>
<gene>
    <name evidence="1" type="ORF">HINF_LOCUS20264</name>
    <name evidence="2" type="ORF">HINF_LOCUS60156</name>
</gene>
<dbReference type="EMBL" id="CATOUU010000519">
    <property type="protein sequence ID" value="CAI9932619.1"/>
    <property type="molecule type" value="Genomic_DNA"/>
</dbReference>
<proteinExistence type="predicted"/>
<reference evidence="1" key="1">
    <citation type="submission" date="2023-06" db="EMBL/GenBank/DDBJ databases">
        <authorList>
            <person name="Kurt Z."/>
        </authorList>
    </citation>
    <scope>NUCLEOTIDE SEQUENCE</scope>
</reference>
<accession>A0AA86TXJ7</accession>
<name>A0AA86TXJ7_9EUKA</name>
<dbReference type="EMBL" id="CAXDID020000350">
    <property type="protein sequence ID" value="CAL6081048.1"/>
    <property type="molecule type" value="Genomic_DNA"/>
</dbReference>
<keyword evidence="3" id="KW-1185">Reference proteome</keyword>
<comment type="caution">
    <text evidence="1">The sequence shown here is derived from an EMBL/GenBank/DDBJ whole genome shotgun (WGS) entry which is preliminary data.</text>
</comment>
<evidence type="ECO:0000313" key="2">
    <source>
        <dbReference type="EMBL" id="CAL6081048.1"/>
    </source>
</evidence>
<protein>
    <submittedName>
        <fullName evidence="2">Hypothetical_protein</fullName>
    </submittedName>
</protein>
<organism evidence="1">
    <name type="scientific">Hexamita inflata</name>
    <dbReference type="NCBI Taxonomy" id="28002"/>
    <lineage>
        <taxon>Eukaryota</taxon>
        <taxon>Metamonada</taxon>
        <taxon>Diplomonadida</taxon>
        <taxon>Hexamitidae</taxon>
        <taxon>Hexamitinae</taxon>
        <taxon>Hexamita</taxon>
    </lineage>
</organism>
<evidence type="ECO:0000313" key="3">
    <source>
        <dbReference type="Proteomes" id="UP001642409"/>
    </source>
</evidence>
<dbReference type="Proteomes" id="UP001642409">
    <property type="component" value="Unassembled WGS sequence"/>
</dbReference>
<evidence type="ECO:0000313" key="1">
    <source>
        <dbReference type="EMBL" id="CAI9932619.1"/>
    </source>
</evidence>
<dbReference type="AlphaFoldDB" id="A0AA86TXJ7"/>
<sequence>MQDDRILISDKKGYAEADNTYYQQNDYISIFSLRLFENINGATGTMQVFSDEYEYQATNIINTNFYTLQDFASYINTMDFSKLKFKLVVEKNVLKIINIVDADLEVKLTGNLYKFFGCKPTGFEPTTVFTKSILTTKYYQLISKQVNGSLTVKNADGSIHTDNALVILHPSETQYTSRNMEVHNLILQNGPLQFQLYDDLGNIVDVDYVLQIRLFEKESFQLKPDGTEAPQKGNAQFPSFHQKQQLYILIDENNNKENTFYLSSYYKYISLVYLYGQIGTQTASTDIVLGYIYELALNDKDFTCALSFKREINGINNNIFCWQEQITKTNQLKLQLKIKQIAYNNKGSMERNEVTNQLPSILLKLYVK</sequence>